<keyword evidence="6" id="KW-0238">DNA-binding</keyword>
<dbReference type="Pfam" id="PF00271">
    <property type="entry name" value="Helicase_C"/>
    <property type="match status" value="1"/>
</dbReference>
<dbReference type="SMART" id="SM00487">
    <property type="entry name" value="DEXDc"/>
    <property type="match status" value="1"/>
</dbReference>
<protein>
    <submittedName>
        <fullName evidence="12">Ligase-associated DNA damage response DEXH box helicase</fullName>
    </submittedName>
</protein>
<evidence type="ECO:0000259" key="10">
    <source>
        <dbReference type="PROSITE" id="PS51192"/>
    </source>
</evidence>
<feature type="domain" description="Helicase ATP-binding" evidence="10">
    <location>
        <begin position="29"/>
        <end position="212"/>
    </location>
</feature>
<reference evidence="12 13" key="1">
    <citation type="submission" date="2022-10" db="EMBL/GenBank/DDBJ databases">
        <title>Comparative genomics and taxonomic characterization of three novel marine species of genus Reichenbachiella exhibiting antioxidant and polysaccharide degradation activities.</title>
        <authorList>
            <person name="Muhammad N."/>
            <person name="Lee Y.-J."/>
            <person name="Ko J."/>
            <person name="Kim S.-G."/>
        </authorList>
    </citation>
    <scope>NUCLEOTIDE SEQUENCE [LARGE SCALE GENOMIC DNA]</scope>
    <source>
        <strain evidence="12 13">ABR2-5</strain>
    </source>
</reference>
<comment type="caution">
    <text evidence="12">The sequence shown here is derived from an EMBL/GenBank/DDBJ whole genome shotgun (WGS) entry which is preliminary data.</text>
</comment>
<comment type="similarity">
    <text evidence="9">Belongs to the Lhr helicase family. Lhr-Core subfamily.</text>
</comment>
<dbReference type="InterPro" id="IPR026362">
    <property type="entry name" value="DEXH_lig_assoc"/>
</dbReference>
<dbReference type="CDD" id="cd18796">
    <property type="entry name" value="SF2_C_LHR"/>
    <property type="match status" value="1"/>
</dbReference>
<keyword evidence="13" id="KW-1185">Reference proteome</keyword>
<dbReference type="PROSITE" id="PS51192">
    <property type="entry name" value="HELICASE_ATP_BIND_1"/>
    <property type="match status" value="1"/>
</dbReference>
<keyword evidence="4" id="KW-0347">Helicase</keyword>
<name>A0ABT3CYK9_9BACT</name>
<keyword evidence="5" id="KW-0067">ATP-binding</keyword>
<dbReference type="RefSeq" id="WP_264139635.1">
    <property type="nucleotide sequence ID" value="NZ_JAOYOD010000001.1"/>
</dbReference>
<sequence>MIEKKAIEYGTKWFHSQNWKVYPFQKKMWQSFFRESSGILNAPTGSGKTFSLWIPAAIRAAESKSHQSRQRLKIIWLTPLRALANDLTLAMQRFSDENELGLKISIRTGDTSTNERQRINQSPPDCLVTTPESLHLMLSQKDSANYFSDLETLVVDEWHELLGTKRGVQVELAISRLKALTDQTLSVWGISATVGNMDEALQVLTGVQEKGVIVRADIKKKIQIKSVIPKKIENYPWAGHLGIRLIKQVMDIVHANNTTLLFTNTRSQTEIWYQGIMEKYPEMAGLMAMHHGSIDNDIRKWVEDALNEGKLKLVICTSSLDLGVDFRPVDMVIQVGSPKGVSRFFQRAGRSGHGPGEVSRLQFVPTHALELIEAAALRSAIDDGQFEPRKPQTQCIDVLVQYLVTLAVGGGFYPDEIFEQVKQTYAFNGLTEQEWKWCLTFITTGGESLSQYEEFSKVEIDKGLYKVFRQKTMMRHRLGIGTIVGDPALKVRFVTGGFIGTVEESFVSRLNPGDVFWFAGQPLEFVRLKDLTVQVKKGSPKKGTVPRWGGGRIPLSSELSRLLRSKIESAAREEYDSVELKKIKPILDLQAKLSIIPDKNTLLIEKTQSDEGYHVFVFPFEGRAVHEVLGAVVAFRIAQSVPITLSISMNDYGFELLSDQAIPIEEALESDLFTKKDLLFDISHSVNQSEMAKRRFRDIAAISGLVFQGHPGQPVRGKHLQMNSGIIYQALADYDPDNLLLKQAEDEVLSRQLELDRFMEAMDRINQQEIRLVQTKQPTPFSFPILVDGMRERISSESLASRIERMKLKME</sequence>
<evidence type="ECO:0000256" key="4">
    <source>
        <dbReference type="ARBA" id="ARBA00022806"/>
    </source>
</evidence>
<dbReference type="NCBIfam" id="TIGR04121">
    <property type="entry name" value="DEXH_lig_assoc"/>
    <property type="match status" value="1"/>
</dbReference>
<keyword evidence="3" id="KW-0378">Hydrolase</keyword>
<keyword evidence="1" id="KW-0547">Nucleotide-binding</keyword>
<dbReference type="InterPro" id="IPR014001">
    <property type="entry name" value="Helicase_ATP-bd"/>
</dbReference>
<organism evidence="12 13">
    <name type="scientific">Reichenbachiella ulvae</name>
    <dbReference type="NCBI Taxonomy" id="2980104"/>
    <lineage>
        <taxon>Bacteria</taxon>
        <taxon>Pseudomonadati</taxon>
        <taxon>Bacteroidota</taxon>
        <taxon>Cytophagia</taxon>
        <taxon>Cytophagales</taxon>
        <taxon>Reichenbachiellaceae</taxon>
        <taxon>Reichenbachiella</taxon>
    </lineage>
</organism>
<dbReference type="InterPro" id="IPR027417">
    <property type="entry name" value="P-loop_NTPase"/>
</dbReference>
<dbReference type="InterPro" id="IPR011545">
    <property type="entry name" value="DEAD/DEAH_box_helicase_dom"/>
</dbReference>
<dbReference type="InterPro" id="IPR045628">
    <property type="entry name" value="Lhr_WH_dom"/>
</dbReference>
<keyword evidence="2" id="KW-0227">DNA damage</keyword>
<dbReference type="Pfam" id="PF19306">
    <property type="entry name" value="WHD_Lhr"/>
    <property type="match status" value="1"/>
</dbReference>
<dbReference type="Pfam" id="PF08494">
    <property type="entry name" value="DEAD_assoc"/>
    <property type="match status" value="1"/>
</dbReference>
<evidence type="ECO:0000256" key="7">
    <source>
        <dbReference type="ARBA" id="ARBA00023204"/>
    </source>
</evidence>
<dbReference type="Gene3D" id="3.40.50.300">
    <property type="entry name" value="P-loop containing nucleotide triphosphate hydrolases"/>
    <property type="match status" value="2"/>
</dbReference>
<dbReference type="PANTHER" id="PTHR47962:SF3">
    <property type="entry name" value="LARGE ATP-DEPENDENT HELICASE-RELATED PROTEIN"/>
    <property type="match status" value="1"/>
</dbReference>
<dbReference type="PANTHER" id="PTHR47962">
    <property type="entry name" value="ATP-DEPENDENT HELICASE LHR-RELATED-RELATED"/>
    <property type="match status" value="1"/>
</dbReference>
<evidence type="ECO:0000256" key="6">
    <source>
        <dbReference type="ARBA" id="ARBA00023125"/>
    </source>
</evidence>
<gene>
    <name evidence="12" type="ORF">N7U62_18830</name>
</gene>
<evidence type="ECO:0000256" key="5">
    <source>
        <dbReference type="ARBA" id="ARBA00022840"/>
    </source>
</evidence>
<evidence type="ECO:0000313" key="12">
    <source>
        <dbReference type="EMBL" id="MCV9388742.1"/>
    </source>
</evidence>
<dbReference type="SUPFAM" id="SSF52540">
    <property type="entry name" value="P-loop containing nucleoside triphosphate hydrolases"/>
    <property type="match status" value="1"/>
</dbReference>
<evidence type="ECO:0000256" key="1">
    <source>
        <dbReference type="ARBA" id="ARBA00022741"/>
    </source>
</evidence>
<dbReference type="PIRSF" id="PIRSF037307">
    <property type="entry name" value="Lhr-like_helic_prd"/>
    <property type="match status" value="1"/>
</dbReference>
<evidence type="ECO:0000259" key="11">
    <source>
        <dbReference type="PROSITE" id="PS51194"/>
    </source>
</evidence>
<dbReference type="EMBL" id="JAOYOD010000001">
    <property type="protein sequence ID" value="MCV9388742.1"/>
    <property type="molecule type" value="Genomic_DNA"/>
</dbReference>
<evidence type="ECO:0000256" key="3">
    <source>
        <dbReference type="ARBA" id="ARBA00022801"/>
    </source>
</evidence>
<keyword evidence="8" id="KW-0413">Isomerase</keyword>
<dbReference type="InterPro" id="IPR001650">
    <property type="entry name" value="Helicase_C-like"/>
</dbReference>
<dbReference type="InterPro" id="IPR013701">
    <property type="entry name" value="Lhr-like_DEAD/DEAH_assoc"/>
</dbReference>
<accession>A0ABT3CYK9</accession>
<keyword evidence="7" id="KW-0234">DNA repair</keyword>
<evidence type="ECO:0000256" key="2">
    <source>
        <dbReference type="ARBA" id="ARBA00022763"/>
    </source>
</evidence>
<dbReference type="InterPro" id="IPR017170">
    <property type="entry name" value="Lhr-like"/>
</dbReference>
<evidence type="ECO:0000313" key="13">
    <source>
        <dbReference type="Proteomes" id="UP001300692"/>
    </source>
</evidence>
<dbReference type="Pfam" id="PF00270">
    <property type="entry name" value="DEAD"/>
    <property type="match status" value="1"/>
</dbReference>
<keyword evidence="12" id="KW-0436">Ligase</keyword>
<dbReference type="GO" id="GO:0016874">
    <property type="term" value="F:ligase activity"/>
    <property type="evidence" value="ECO:0007669"/>
    <property type="project" value="UniProtKB-KW"/>
</dbReference>
<proteinExistence type="inferred from homology"/>
<dbReference type="InterPro" id="IPR052511">
    <property type="entry name" value="ATP-dep_Helicase"/>
</dbReference>
<dbReference type="Proteomes" id="UP001300692">
    <property type="component" value="Unassembled WGS sequence"/>
</dbReference>
<dbReference type="SMART" id="SM00490">
    <property type="entry name" value="HELICc"/>
    <property type="match status" value="1"/>
</dbReference>
<evidence type="ECO:0000256" key="9">
    <source>
        <dbReference type="ARBA" id="ARBA00093467"/>
    </source>
</evidence>
<dbReference type="PROSITE" id="PS51194">
    <property type="entry name" value="HELICASE_CTER"/>
    <property type="match status" value="1"/>
</dbReference>
<evidence type="ECO:0000256" key="8">
    <source>
        <dbReference type="ARBA" id="ARBA00023235"/>
    </source>
</evidence>
<feature type="domain" description="Helicase C-terminal" evidence="11">
    <location>
        <begin position="245"/>
        <end position="397"/>
    </location>
</feature>